<dbReference type="Gene3D" id="3.30.360.10">
    <property type="entry name" value="Dihydrodipicolinate Reductase, domain 2"/>
    <property type="match status" value="1"/>
</dbReference>
<dbReference type="Pfam" id="PF02800">
    <property type="entry name" value="Gp_dh_C"/>
    <property type="match status" value="1"/>
</dbReference>
<dbReference type="InterPro" id="IPR020828">
    <property type="entry name" value="GlycerAld_3-P_DH_NAD(P)-bd"/>
</dbReference>
<dbReference type="InterPro" id="IPR020831">
    <property type="entry name" value="GlycerAld/Erythrose_P_DH"/>
</dbReference>
<organism evidence="5 6">
    <name type="scientific">Chengkuizengella axinellae</name>
    <dbReference type="NCBI Taxonomy" id="3064388"/>
    <lineage>
        <taxon>Bacteria</taxon>
        <taxon>Bacillati</taxon>
        <taxon>Bacillota</taxon>
        <taxon>Bacilli</taxon>
        <taxon>Bacillales</taxon>
        <taxon>Paenibacillaceae</taxon>
        <taxon>Chengkuizengella</taxon>
    </lineage>
</organism>
<dbReference type="PANTHER" id="PTHR43148">
    <property type="entry name" value="GLYCERALDEHYDE-3-PHOSPHATE DEHYDROGENASE 2"/>
    <property type="match status" value="1"/>
</dbReference>
<dbReference type="PRINTS" id="PR00078">
    <property type="entry name" value="G3PDHDRGNASE"/>
</dbReference>
<keyword evidence="6" id="KW-1185">Reference proteome</keyword>
<evidence type="ECO:0000256" key="1">
    <source>
        <dbReference type="ARBA" id="ARBA00007406"/>
    </source>
</evidence>
<evidence type="ECO:0000256" key="3">
    <source>
        <dbReference type="RuleBase" id="RU000397"/>
    </source>
</evidence>
<dbReference type="Gene3D" id="3.40.50.720">
    <property type="entry name" value="NAD(P)-binding Rossmann-like Domain"/>
    <property type="match status" value="1"/>
</dbReference>
<proteinExistence type="inferred from homology"/>
<dbReference type="NCBIfam" id="TIGR01534">
    <property type="entry name" value="GAPDH-I"/>
    <property type="match status" value="1"/>
</dbReference>
<sequence length="350" mass="38887">MNNMIGINGMGRIGRLVLRKAFDSNYNLNETRVVAINSKYSIETVSHLIKYDTVHGKFKGTVEIQDGDLIINGFRVKVTYEMYPENIPWEKLGVKVVIDSTGQFNNRESAQKHLLAGAESVINTAPAKDMDLTVVMGVNDRDLDPSRHKLLSSASCTTNCVAPILDVLDKAFSIENGWVTSVHSYTNDQKHLDNPHHDLRRARACTQSIIPTTTGVGKALKNVIPHLAPIVHGLSVRVPTPDVSLIDMTLQVHDEVTLGKVEKVFEGASRGHLSPYMDYIKEPLISSDFVGNEKSAVIDGLSLAVTDRQIKVLAWYDNEWGYSCRVVDLAHLVVNKQKQGECELWDKTVI</sequence>
<dbReference type="InterPro" id="IPR020829">
    <property type="entry name" value="GlycerAld_3-P_DH_cat"/>
</dbReference>
<evidence type="ECO:0000313" key="6">
    <source>
        <dbReference type="Proteomes" id="UP001231941"/>
    </source>
</evidence>
<dbReference type="CDD" id="cd05214">
    <property type="entry name" value="GAPDH_I_N"/>
    <property type="match status" value="1"/>
</dbReference>
<dbReference type="RefSeq" id="WP_305993691.1">
    <property type="nucleotide sequence ID" value="NZ_JAVAMP010000014.1"/>
</dbReference>
<dbReference type="SUPFAM" id="SSF51735">
    <property type="entry name" value="NAD(P)-binding Rossmann-fold domains"/>
    <property type="match status" value="1"/>
</dbReference>
<keyword evidence="2" id="KW-0560">Oxidoreductase</keyword>
<name>A0ABT9J454_9BACL</name>
<gene>
    <name evidence="5" type="primary">gap</name>
    <name evidence="5" type="ORF">Q5Y73_20015</name>
</gene>
<dbReference type="EMBL" id="JAVAMP010000014">
    <property type="protein sequence ID" value="MDP5276383.1"/>
    <property type="molecule type" value="Genomic_DNA"/>
</dbReference>
<evidence type="ECO:0000313" key="5">
    <source>
        <dbReference type="EMBL" id="MDP5276383.1"/>
    </source>
</evidence>
<dbReference type="Proteomes" id="UP001231941">
    <property type="component" value="Unassembled WGS sequence"/>
</dbReference>
<dbReference type="Pfam" id="PF00044">
    <property type="entry name" value="Gp_dh_N"/>
    <property type="match status" value="1"/>
</dbReference>
<dbReference type="PIRSF" id="PIRSF000149">
    <property type="entry name" value="GAP_DH"/>
    <property type="match status" value="1"/>
</dbReference>
<feature type="domain" description="Glyceraldehyde 3-phosphate dehydrogenase NAD(P) binding" evidence="4">
    <location>
        <begin position="3"/>
        <end position="156"/>
    </location>
</feature>
<evidence type="ECO:0000256" key="2">
    <source>
        <dbReference type="ARBA" id="ARBA00023002"/>
    </source>
</evidence>
<reference evidence="5 6" key="1">
    <citation type="submission" date="2023-08" db="EMBL/GenBank/DDBJ databases">
        <authorList>
            <person name="Park J.-S."/>
        </authorList>
    </citation>
    <scope>NUCLEOTIDE SEQUENCE [LARGE SCALE GENOMIC DNA]</scope>
    <source>
        <strain evidence="5 6">2205SS18-9</strain>
    </source>
</reference>
<evidence type="ECO:0000259" key="4">
    <source>
        <dbReference type="SMART" id="SM00846"/>
    </source>
</evidence>
<comment type="caution">
    <text evidence="5">The sequence shown here is derived from an EMBL/GenBank/DDBJ whole genome shotgun (WGS) entry which is preliminary data.</text>
</comment>
<dbReference type="InterPro" id="IPR036291">
    <property type="entry name" value="NAD(P)-bd_dom_sf"/>
</dbReference>
<protein>
    <submittedName>
        <fullName evidence="5">Type I glyceraldehyde-3-phosphate dehydrogenase</fullName>
    </submittedName>
</protein>
<dbReference type="SMART" id="SM00846">
    <property type="entry name" value="Gp_dh_N"/>
    <property type="match status" value="1"/>
</dbReference>
<dbReference type="SUPFAM" id="SSF55347">
    <property type="entry name" value="Glyceraldehyde-3-phosphate dehydrogenase-like, C-terminal domain"/>
    <property type="match status" value="1"/>
</dbReference>
<dbReference type="InterPro" id="IPR006424">
    <property type="entry name" value="Glyceraldehyde-3-P_DH_1"/>
</dbReference>
<dbReference type="CDD" id="cd18126">
    <property type="entry name" value="GAPDH_I_C"/>
    <property type="match status" value="1"/>
</dbReference>
<comment type="similarity">
    <text evidence="1 3">Belongs to the glyceraldehyde-3-phosphate dehydrogenase family.</text>
</comment>
<accession>A0ABT9J454</accession>